<dbReference type="InterPro" id="IPR056783">
    <property type="entry name" value="PSF1_C"/>
</dbReference>
<dbReference type="GO" id="GO:1902983">
    <property type="term" value="P:DNA strand elongation involved in mitotic DNA replication"/>
    <property type="evidence" value="ECO:0007669"/>
    <property type="project" value="TreeGrafter"/>
</dbReference>
<dbReference type="EMBL" id="JAUESC010000004">
    <property type="protein sequence ID" value="KAK0598390.1"/>
    <property type="molecule type" value="Genomic_DNA"/>
</dbReference>
<dbReference type="InterPro" id="IPR005339">
    <property type="entry name" value="GINS_Psf1"/>
</dbReference>
<sequence>MIQNLAWTVGLRLFELPEEIQEKLSHPEKEYFKKHSLALESYMSKVDLDLNVDMVPPKDPYIKVRVLGDVGEGIVVSDKAANFARHSMHFLKRTDAELYISREELLNEVAKECSENFLVLQSLIRKMQEEGLDFQTARNADHYGALINHLSLIRNKRCLMAFV</sequence>
<dbReference type="PANTHER" id="PTHR12914">
    <property type="entry name" value="PARTNER OF SLD5"/>
    <property type="match status" value="1"/>
</dbReference>
<name>A0AA39VZW0_ACESA</name>
<dbReference type="InterPro" id="IPR036224">
    <property type="entry name" value="GINS_bundle-like_dom_sf"/>
</dbReference>
<comment type="caution">
    <text evidence="2">The sequence shown here is derived from an EMBL/GenBank/DDBJ whole genome shotgun (WGS) entry which is preliminary data.</text>
</comment>
<keyword evidence="3" id="KW-1185">Reference proteome</keyword>
<feature type="domain" description="DNA replication complex GINS protein PSF1 C-terminal" evidence="1">
    <location>
        <begin position="58"/>
        <end position="103"/>
    </location>
</feature>
<dbReference type="GO" id="GO:0000811">
    <property type="term" value="C:GINS complex"/>
    <property type="evidence" value="ECO:0007669"/>
    <property type="project" value="InterPro"/>
</dbReference>
<gene>
    <name evidence="2" type="ORF">LWI29_034209</name>
</gene>
<dbReference type="AlphaFoldDB" id="A0AA39VZW0"/>
<reference evidence="2" key="1">
    <citation type="journal article" date="2022" name="Plant J.">
        <title>Strategies of tolerance reflected in two North American maple genomes.</title>
        <authorList>
            <person name="McEvoy S.L."/>
            <person name="Sezen U.U."/>
            <person name="Trouern-Trend A."/>
            <person name="McMahon S.M."/>
            <person name="Schaberg P.G."/>
            <person name="Yang J."/>
            <person name="Wegrzyn J.L."/>
            <person name="Swenson N.G."/>
        </authorList>
    </citation>
    <scope>NUCLEOTIDE SEQUENCE</scope>
    <source>
        <strain evidence="2">NS2018</strain>
    </source>
</reference>
<accession>A0AA39VZW0</accession>
<evidence type="ECO:0000313" key="2">
    <source>
        <dbReference type="EMBL" id="KAK0598390.1"/>
    </source>
</evidence>
<dbReference type="Proteomes" id="UP001168877">
    <property type="component" value="Unassembled WGS sequence"/>
</dbReference>
<protein>
    <recommendedName>
        <fullName evidence="1">DNA replication complex GINS protein PSF1 C-terminal domain-containing protein</fullName>
    </recommendedName>
</protein>
<dbReference type="SUPFAM" id="SSF158573">
    <property type="entry name" value="GINS helical bundle-like"/>
    <property type="match status" value="2"/>
</dbReference>
<dbReference type="Gene3D" id="1.20.58.1030">
    <property type="match status" value="2"/>
</dbReference>
<evidence type="ECO:0000259" key="1">
    <source>
        <dbReference type="Pfam" id="PF24997"/>
    </source>
</evidence>
<proteinExistence type="predicted"/>
<organism evidence="2 3">
    <name type="scientific">Acer saccharum</name>
    <name type="common">Sugar maple</name>
    <dbReference type="NCBI Taxonomy" id="4024"/>
    <lineage>
        <taxon>Eukaryota</taxon>
        <taxon>Viridiplantae</taxon>
        <taxon>Streptophyta</taxon>
        <taxon>Embryophyta</taxon>
        <taxon>Tracheophyta</taxon>
        <taxon>Spermatophyta</taxon>
        <taxon>Magnoliopsida</taxon>
        <taxon>eudicotyledons</taxon>
        <taxon>Gunneridae</taxon>
        <taxon>Pentapetalae</taxon>
        <taxon>rosids</taxon>
        <taxon>malvids</taxon>
        <taxon>Sapindales</taxon>
        <taxon>Sapindaceae</taxon>
        <taxon>Hippocastanoideae</taxon>
        <taxon>Acereae</taxon>
        <taxon>Acer</taxon>
    </lineage>
</organism>
<reference evidence="2" key="2">
    <citation type="submission" date="2023-06" db="EMBL/GenBank/DDBJ databases">
        <authorList>
            <person name="Swenson N.G."/>
            <person name="Wegrzyn J.L."/>
            <person name="Mcevoy S.L."/>
        </authorList>
    </citation>
    <scope>NUCLEOTIDE SEQUENCE</scope>
    <source>
        <strain evidence="2">NS2018</strain>
        <tissue evidence="2">Leaf</tissue>
    </source>
</reference>
<dbReference type="PANTHER" id="PTHR12914:SF2">
    <property type="entry name" value="DNA REPLICATION COMPLEX GINS PROTEIN PSF1"/>
    <property type="match status" value="1"/>
</dbReference>
<evidence type="ECO:0000313" key="3">
    <source>
        <dbReference type="Proteomes" id="UP001168877"/>
    </source>
</evidence>
<dbReference type="Pfam" id="PF24997">
    <property type="entry name" value="PSF1_C"/>
    <property type="match status" value="1"/>
</dbReference>